<name>A0A073KCN6_9BACI</name>
<evidence type="ECO:0000256" key="1">
    <source>
        <dbReference type="SAM" id="Phobius"/>
    </source>
</evidence>
<dbReference type="OrthoDB" id="9930530at2"/>
<keyword evidence="1" id="KW-1133">Transmembrane helix</keyword>
<gene>
    <name evidence="2" type="ORF">BAGA_18040</name>
</gene>
<protein>
    <submittedName>
        <fullName evidence="2">Uncharacterized protein</fullName>
    </submittedName>
</protein>
<evidence type="ECO:0000313" key="2">
    <source>
        <dbReference type="EMBL" id="KEK25004.1"/>
    </source>
</evidence>
<comment type="caution">
    <text evidence="2">The sequence shown here is derived from an EMBL/GenBank/DDBJ whole genome shotgun (WGS) entry which is preliminary data.</text>
</comment>
<evidence type="ECO:0000313" key="3">
    <source>
        <dbReference type="Proteomes" id="UP000027778"/>
    </source>
</evidence>
<dbReference type="RefSeq" id="WP_033673664.1">
    <property type="nucleotide sequence ID" value="NZ_JOTM01000003.1"/>
</dbReference>
<dbReference type="EMBL" id="JOTM01000003">
    <property type="protein sequence ID" value="KEK25004.1"/>
    <property type="molecule type" value="Genomic_DNA"/>
</dbReference>
<dbReference type="AlphaFoldDB" id="A0A073KCN6"/>
<reference evidence="2 3" key="1">
    <citation type="submission" date="2014-06" db="EMBL/GenBank/DDBJ databases">
        <title>Draft genome sequence of Bacillus gaemokensis JCM 15801 (MCCC 1A00707).</title>
        <authorList>
            <person name="Lai Q."/>
            <person name="Liu Y."/>
            <person name="Shao Z."/>
        </authorList>
    </citation>
    <scope>NUCLEOTIDE SEQUENCE [LARGE SCALE GENOMIC DNA]</scope>
    <source>
        <strain evidence="2 3">JCM 15801</strain>
    </source>
</reference>
<keyword evidence="3" id="KW-1185">Reference proteome</keyword>
<keyword evidence="1" id="KW-0472">Membrane</keyword>
<dbReference type="Proteomes" id="UP000027778">
    <property type="component" value="Unassembled WGS sequence"/>
</dbReference>
<organism evidence="2 3">
    <name type="scientific">Bacillus gaemokensis</name>
    <dbReference type="NCBI Taxonomy" id="574375"/>
    <lineage>
        <taxon>Bacteria</taxon>
        <taxon>Bacillati</taxon>
        <taxon>Bacillota</taxon>
        <taxon>Bacilli</taxon>
        <taxon>Bacillales</taxon>
        <taxon>Bacillaceae</taxon>
        <taxon>Bacillus</taxon>
        <taxon>Bacillus cereus group</taxon>
    </lineage>
</organism>
<accession>A0A073KCN6</accession>
<feature type="transmembrane region" description="Helical" evidence="1">
    <location>
        <begin position="35"/>
        <end position="55"/>
    </location>
</feature>
<sequence length="83" mass="9852">MKQALKIMKICMAVVFVLIWYWMMKDIIFNTYLNYSVWLHWLYIICFSLSSIHAYKSNKKVFALLFCLAVVLNGTSLLKMYIA</sequence>
<proteinExistence type="predicted"/>
<feature type="transmembrane region" description="Helical" evidence="1">
    <location>
        <begin position="7"/>
        <end position="23"/>
    </location>
</feature>
<keyword evidence="1" id="KW-0812">Transmembrane</keyword>
<dbReference type="STRING" id="574375.AZF08_10945"/>
<feature type="transmembrane region" description="Helical" evidence="1">
    <location>
        <begin position="62"/>
        <end position="82"/>
    </location>
</feature>